<proteinExistence type="predicted"/>
<organism evidence="1 2">
    <name type="scientific">Stachybotrys elegans</name>
    <dbReference type="NCBI Taxonomy" id="80388"/>
    <lineage>
        <taxon>Eukaryota</taxon>
        <taxon>Fungi</taxon>
        <taxon>Dikarya</taxon>
        <taxon>Ascomycota</taxon>
        <taxon>Pezizomycotina</taxon>
        <taxon>Sordariomycetes</taxon>
        <taxon>Hypocreomycetidae</taxon>
        <taxon>Hypocreales</taxon>
        <taxon>Stachybotryaceae</taxon>
        <taxon>Stachybotrys</taxon>
    </lineage>
</organism>
<dbReference type="OrthoDB" id="1044435at2759"/>
<dbReference type="EMBL" id="JAGPNK010000002">
    <property type="protein sequence ID" value="KAH7326153.1"/>
    <property type="molecule type" value="Genomic_DNA"/>
</dbReference>
<dbReference type="Proteomes" id="UP000813444">
    <property type="component" value="Unassembled WGS sequence"/>
</dbReference>
<name>A0A8K0SVV5_9HYPO</name>
<comment type="caution">
    <text evidence="1">The sequence shown here is derived from an EMBL/GenBank/DDBJ whole genome shotgun (WGS) entry which is preliminary data.</text>
</comment>
<dbReference type="Gene3D" id="3.10.490.10">
    <property type="entry name" value="Gamma-glutamyl cyclotransferase-like"/>
    <property type="match status" value="1"/>
</dbReference>
<gene>
    <name evidence="1" type="ORF">B0I35DRAFT_474839</name>
</gene>
<reference evidence="1" key="1">
    <citation type="journal article" date="2021" name="Nat. Commun.">
        <title>Genetic determinants of endophytism in the Arabidopsis root mycobiome.</title>
        <authorList>
            <person name="Mesny F."/>
            <person name="Miyauchi S."/>
            <person name="Thiergart T."/>
            <person name="Pickel B."/>
            <person name="Atanasova L."/>
            <person name="Karlsson M."/>
            <person name="Huettel B."/>
            <person name="Barry K.W."/>
            <person name="Haridas S."/>
            <person name="Chen C."/>
            <person name="Bauer D."/>
            <person name="Andreopoulos W."/>
            <person name="Pangilinan J."/>
            <person name="LaButti K."/>
            <person name="Riley R."/>
            <person name="Lipzen A."/>
            <person name="Clum A."/>
            <person name="Drula E."/>
            <person name="Henrissat B."/>
            <person name="Kohler A."/>
            <person name="Grigoriev I.V."/>
            <person name="Martin F.M."/>
            <person name="Hacquard S."/>
        </authorList>
    </citation>
    <scope>NUCLEOTIDE SEQUENCE</scope>
    <source>
        <strain evidence="1">MPI-CAGE-CH-0235</strain>
    </source>
</reference>
<protein>
    <submittedName>
        <fullName evidence="1">Uncharacterized protein</fullName>
    </submittedName>
</protein>
<accession>A0A8K0SVV5</accession>
<dbReference type="AlphaFoldDB" id="A0A8K0SVV5"/>
<evidence type="ECO:0000313" key="1">
    <source>
        <dbReference type="EMBL" id="KAH7326153.1"/>
    </source>
</evidence>
<sequence length="84" mass="9459">MAPEVFFSVCYLDSRPPKAVRNLHTFSPAVLDGCCRHRVMYADYLDIIPEGGRSVHGIYTTGLEDANLSKLDFWDISSRLRVPA</sequence>
<keyword evidence="2" id="KW-1185">Reference proteome</keyword>
<evidence type="ECO:0000313" key="2">
    <source>
        <dbReference type="Proteomes" id="UP000813444"/>
    </source>
</evidence>